<sequence>MISQLRGTVLSQRPPWLELDVQGVAYELELPLSAFYEMPAIGEQYRVFTHLVVREDAHLLYGFGSDAERNLFRTLLKVSGVGGKVALACLSAFTVAQLTHAIQAEDAVRLATIPGIGRKTAQRMVLELRDKLGVVLPGDLSISLPGQAASHRDEAISALLALGYKPAEASAVLQKLPDDLSTEQYIRQALQGLVKG</sequence>
<dbReference type="Proteomes" id="UP001446205">
    <property type="component" value="Unassembled WGS sequence"/>
</dbReference>
<keyword evidence="3 6" id="KW-0238">DNA-binding</keyword>
<proteinExistence type="inferred from homology"/>
<feature type="domain" description="Helix-hairpin-helix DNA-binding motif class 1" evidence="7">
    <location>
        <begin position="73"/>
        <end position="92"/>
    </location>
</feature>
<evidence type="ECO:0000256" key="4">
    <source>
        <dbReference type="ARBA" id="ARBA00023172"/>
    </source>
</evidence>
<comment type="function">
    <text evidence="6">The RuvA-RuvB-RuvC complex processes Holliday junction (HJ) DNA during genetic recombination and DNA repair, while the RuvA-RuvB complex plays an important role in the rescue of blocked DNA replication forks via replication fork reversal (RFR). RuvA specifically binds to HJ cruciform DNA, conferring on it an open structure. The RuvB hexamer acts as an ATP-dependent pump, pulling dsDNA into and through the RuvAB complex. HJ branch migration allows RuvC to scan DNA until it finds its consensus sequence, where it cleaves and resolves the cruciform DNA.</text>
</comment>
<evidence type="ECO:0000256" key="3">
    <source>
        <dbReference type="ARBA" id="ARBA00023125"/>
    </source>
</evidence>
<dbReference type="Pfam" id="PF01330">
    <property type="entry name" value="RuvA_N"/>
    <property type="match status" value="1"/>
</dbReference>
<dbReference type="SUPFAM" id="SSF46929">
    <property type="entry name" value="DNA helicase RuvA subunit, C-terminal domain"/>
    <property type="match status" value="1"/>
</dbReference>
<dbReference type="SMART" id="SM00278">
    <property type="entry name" value="HhH1"/>
    <property type="match status" value="2"/>
</dbReference>
<dbReference type="InterPro" id="IPR003583">
    <property type="entry name" value="Hlx-hairpin-Hlx_DNA-bd_motif"/>
</dbReference>
<gene>
    <name evidence="6 8" type="primary">ruvA</name>
    <name evidence="8" type="ORF">WOB96_01815</name>
</gene>
<keyword evidence="4 6" id="KW-0233">DNA recombination</keyword>
<keyword evidence="2 6" id="KW-0227">DNA damage</keyword>
<dbReference type="HAMAP" id="MF_00031">
    <property type="entry name" value="DNA_HJ_migration_RuvA"/>
    <property type="match status" value="1"/>
</dbReference>
<comment type="subunit">
    <text evidence="6">Homotetramer. Forms an RuvA(8)-RuvB(12)-Holliday junction (HJ) complex. HJ DNA is sandwiched between 2 RuvA tetramers; dsDNA enters through RuvA and exits via RuvB. An RuvB hexamer assembles on each DNA strand where it exits the tetramer. Each RuvB hexamer is contacted by two RuvA subunits (via domain III) on 2 adjacent RuvB subunits; this complex drives branch migration. In the full resolvosome a probable DNA-RuvA(4)-RuvB(12)-RuvC(2) complex forms which resolves the HJ.</text>
</comment>
<keyword evidence="9" id="KW-1185">Reference proteome</keyword>
<reference evidence="8 9" key="1">
    <citation type="submission" date="2024-04" db="EMBL/GenBank/DDBJ databases">
        <authorList>
            <person name="Abashina T."/>
            <person name="Shaikin A."/>
        </authorList>
    </citation>
    <scope>NUCLEOTIDE SEQUENCE [LARGE SCALE GENOMIC DNA]</scope>
    <source>
        <strain evidence="8 9">AAFK</strain>
    </source>
</reference>
<dbReference type="EMBL" id="JBBPCO010000001">
    <property type="protein sequence ID" value="MEK8088491.1"/>
    <property type="molecule type" value="Genomic_DNA"/>
</dbReference>
<dbReference type="NCBIfam" id="TIGR00084">
    <property type="entry name" value="ruvA"/>
    <property type="match status" value="1"/>
</dbReference>
<dbReference type="CDD" id="cd14332">
    <property type="entry name" value="UBA_RuvA_C"/>
    <property type="match status" value="1"/>
</dbReference>
<dbReference type="Gene3D" id="1.10.150.20">
    <property type="entry name" value="5' to 3' exonuclease, C-terminal subdomain"/>
    <property type="match status" value="1"/>
</dbReference>
<dbReference type="InterPro" id="IPR010994">
    <property type="entry name" value="RuvA_2-like"/>
</dbReference>
<feature type="region of interest" description="Domain III" evidence="6">
    <location>
        <begin position="151"/>
        <end position="196"/>
    </location>
</feature>
<dbReference type="InterPro" id="IPR000085">
    <property type="entry name" value="RuvA"/>
</dbReference>
<dbReference type="Gene3D" id="2.40.50.140">
    <property type="entry name" value="Nucleic acid-binding proteins"/>
    <property type="match status" value="1"/>
</dbReference>
<dbReference type="InterPro" id="IPR012340">
    <property type="entry name" value="NA-bd_OB-fold"/>
</dbReference>
<evidence type="ECO:0000313" key="8">
    <source>
        <dbReference type="EMBL" id="MEK8088491.1"/>
    </source>
</evidence>
<dbReference type="Pfam" id="PF07499">
    <property type="entry name" value="RuvA_C"/>
    <property type="match status" value="1"/>
</dbReference>
<evidence type="ECO:0000259" key="7">
    <source>
        <dbReference type="SMART" id="SM00278"/>
    </source>
</evidence>
<feature type="domain" description="Helix-hairpin-helix DNA-binding motif class 1" evidence="7">
    <location>
        <begin position="108"/>
        <end position="127"/>
    </location>
</feature>
<keyword evidence="5 6" id="KW-0234">DNA repair</keyword>
<name>A0ABU9D4K6_9PROT</name>
<comment type="similarity">
    <text evidence="6">Belongs to the RuvA family.</text>
</comment>
<keyword evidence="1 6" id="KW-0963">Cytoplasm</keyword>
<accession>A0ABU9D4K6</accession>
<keyword evidence="8" id="KW-0378">Hydrolase</keyword>
<dbReference type="Gene3D" id="1.10.8.10">
    <property type="entry name" value="DNA helicase RuvA subunit, C-terminal domain"/>
    <property type="match status" value="1"/>
</dbReference>
<protein>
    <recommendedName>
        <fullName evidence="6">Holliday junction branch migration complex subunit RuvA</fullName>
    </recommendedName>
</protein>
<comment type="subcellular location">
    <subcellularLocation>
        <location evidence="6">Cytoplasm</location>
    </subcellularLocation>
</comment>
<comment type="caution">
    <text evidence="8">The sequence shown here is derived from an EMBL/GenBank/DDBJ whole genome shotgun (WGS) entry which is preliminary data.</text>
</comment>
<evidence type="ECO:0000256" key="2">
    <source>
        <dbReference type="ARBA" id="ARBA00022763"/>
    </source>
</evidence>
<dbReference type="RefSeq" id="WP_341369553.1">
    <property type="nucleotide sequence ID" value="NZ_JBBPCO010000001.1"/>
</dbReference>
<feature type="region of interest" description="Domain I" evidence="6">
    <location>
        <begin position="1"/>
        <end position="64"/>
    </location>
</feature>
<dbReference type="InterPro" id="IPR036267">
    <property type="entry name" value="RuvA_C_sf"/>
</dbReference>
<evidence type="ECO:0000256" key="1">
    <source>
        <dbReference type="ARBA" id="ARBA00022490"/>
    </source>
</evidence>
<dbReference type="GO" id="GO:0016787">
    <property type="term" value="F:hydrolase activity"/>
    <property type="evidence" value="ECO:0007669"/>
    <property type="project" value="UniProtKB-KW"/>
</dbReference>
<evidence type="ECO:0000256" key="6">
    <source>
        <dbReference type="HAMAP-Rule" id="MF_00031"/>
    </source>
</evidence>
<dbReference type="InterPro" id="IPR011114">
    <property type="entry name" value="RuvA_C"/>
</dbReference>
<evidence type="ECO:0000256" key="5">
    <source>
        <dbReference type="ARBA" id="ARBA00023204"/>
    </source>
</evidence>
<evidence type="ECO:0000313" key="9">
    <source>
        <dbReference type="Proteomes" id="UP001446205"/>
    </source>
</evidence>
<dbReference type="SUPFAM" id="SSF47781">
    <property type="entry name" value="RuvA domain 2-like"/>
    <property type="match status" value="1"/>
</dbReference>
<dbReference type="Pfam" id="PF14520">
    <property type="entry name" value="HHH_5"/>
    <property type="match status" value="1"/>
</dbReference>
<organism evidence="8 9">
    <name type="scientific">Thermithiobacillus plumbiphilus</name>
    <dbReference type="NCBI Taxonomy" id="1729899"/>
    <lineage>
        <taxon>Bacteria</taxon>
        <taxon>Pseudomonadati</taxon>
        <taxon>Pseudomonadota</taxon>
        <taxon>Acidithiobacillia</taxon>
        <taxon>Acidithiobacillales</taxon>
        <taxon>Thermithiobacillaceae</taxon>
        <taxon>Thermithiobacillus</taxon>
    </lineage>
</organism>
<comment type="caution">
    <text evidence="6">Lacks conserved residue(s) required for the propagation of feature annotation.</text>
</comment>
<dbReference type="GO" id="GO:0003678">
    <property type="term" value="F:DNA helicase activity"/>
    <property type="evidence" value="ECO:0007669"/>
    <property type="project" value="UniProtKB-EC"/>
</dbReference>
<dbReference type="InterPro" id="IPR013849">
    <property type="entry name" value="DNA_helicase_Holl-junc_RuvA_I"/>
</dbReference>
<comment type="domain">
    <text evidence="6">Has three domains with a flexible linker between the domains II and III and assumes an 'L' shape. Domain III is highly mobile and contacts RuvB.</text>
</comment>
<dbReference type="SUPFAM" id="SSF50249">
    <property type="entry name" value="Nucleic acid-binding proteins"/>
    <property type="match status" value="1"/>
</dbReference>
<feature type="region of interest" description="Domain II" evidence="6">
    <location>
        <begin position="65"/>
        <end position="142"/>
    </location>
</feature>